<evidence type="ECO:0000259" key="5">
    <source>
        <dbReference type="Pfam" id="PF01494"/>
    </source>
</evidence>
<keyword evidence="1" id="KW-0285">Flavoprotein</keyword>
<dbReference type="PANTHER" id="PTHR46865:SF7">
    <property type="entry name" value="MONOOXYGENASE, PUTATIVE (AFU_ORTHOLOGUE AFUA_8G07040)-RELATED"/>
    <property type="match status" value="1"/>
</dbReference>
<keyword evidence="4" id="KW-0472">Membrane</keyword>
<keyword evidence="3" id="KW-0560">Oxidoreductase</keyword>
<evidence type="ECO:0000256" key="2">
    <source>
        <dbReference type="ARBA" id="ARBA00022827"/>
    </source>
</evidence>
<dbReference type="InterPro" id="IPR002938">
    <property type="entry name" value="FAD-bd"/>
</dbReference>
<dbReference type="Gene3D" id="3.50.50.60">
    <property type="entry name" value="FAD/NAD(P)-binding domain"/>
    <property type="match status" value="1"/>
</dbReference>
<keyword evidence="2" id="KW-0274">FAD</keyword>
<name>A0A166PB91_9PEZI</name>
<sequence>MSPPLKVLISGGGIAGNALAFWLSKLGYDITIVEWFPTLRASGLQLDLRGRGITVMKRMGIEEEFRAKSAPEQGLQFVNSSGKLLAQFQSGNDSGKGLQNFTTDYEIMRGDLCRIIYNATKSRTKYLFGTSIEHLEDKGASVEVLFRNGQTDVFDLVIGADGQRSRTRKMMLGSQSIDPFVPLSGMHVAYFTTPMPIKKGEDFNATAYIATNTRAVILRRQNPDYMQIYLMCKSKSNEFREVQQSGVEKQKEAMTKIFRGAGWQTDSILESMMKADDFYFEKLGLVKQSFWSQGRIALVGDAAYCPSSFTGMGTTSAIVGAYILAGEISRHCGSEGSEDGLQMALKSYETQFRPFIEQVQEGVSGDSFPYNLWPTTAFGITIFNWLIWLLAFLKVNVFGEWLLKENVKEWKLPHYNELLEG</sequence>
<dbReference type="Pfam" id="PF01494">
    <property type="entry name" value="FAD_binding_3"/>
    <property type="match status" value="1"/>
</dbReference>
<gene>
    <name evidence="6" type="ORF">CT0861_05255</name>
</gene>
<keyword evidence="7" id="KW-1185">Reference proteome</keyword>
<evidence type="ECO:0000256" key="1">
    <source>
        <dbReference type="ARBA" id="ARBA00022630"/>
    </source>
</evidence>
<organism evidence="6 7">
    <name type="scientific">Colletotrichum tofieldiae</name>
    <dbReference type="NCBI Taxonomy" id="708197"/>
    <lineage>
        <taxon>Eukaryota</taxon>
        <taxon>Fungi</taxon>
        <taxon>Dikarya</taxon>
        <taxon>Ascomycota</taxon>
        <taxon>Pezizomycotina</taxon>
        <taxon>Sordariomycetes</taxon>
        <taxon>Hypocreomycetidae</taxon>
        <taxon>Glomerellales</taxon>
        <taxon>Glomerellaceae</taxon>
        <taxon>Colletotrichum</taxon>
        <taxon>Colletotrichum spaethianum species complex</taxon>
    </lineage>
</organism>
<dbReference type="InterPro" id="IPR036188">
    <property type="entry name" value="FAD/NAD-bd_sf"/>
</dbReference>
<evidence type="ECO:0000256" key="4">
    <source>
        <dbReference type="SAM" id="Phobius"/>
    </source>
</evidence>
<evidence type="ECO:0000313" key="7">
    <source>
        <dbReference type="Proteomes" id="UP000076552"/>
    </source>
</evidence>
<dbReference type="AlphaFoldDB" id="A0A166PB91"/>
<dbReference type="InterPro" id="IPR051704">
    <property type="entry name" value="FAD_aromatic-hydroxylase"/>
</dbReference>
<dbReference type="STRING" id="708197.A0A166PB91"/>
<comment type="caution">
    <text evidence="6">The sequence shown here is derived from an EMBL/GenBank/DDBJ whole genome shotgun (WGS) entry which is preliminary data.</text>
</comment>
<dbReference type="PRINTS" id="PR00420">
    <property type="entry name" value="RNGMNOXGNASE"/>
</dbReference>
<keyword evidence="4" id="KW-0812">Transmembrane</keyword>
<evidence type="ECO:0000256" key="3">
    <source>
        <dbReference type="ARBA" id="ARBA00023002"/>
    </source>
</evidence>
<dbReference type="Proteomes" id="UP000076552">
    <property type="component" value="Unassembled WGS sequence"/>
</dbReference>
<protein>
    <submittedName>
        <fullName evidence="6">FAD binding domain protein</fullName>
    </submittedName>
</protein>
<dbReference type="GO" id="GO:0016491">
    <property type="term" value="F:oxidoreductase activity"/>
    <property type="evidence" value="ECO:0007669"/>
    <property type="project" value="UniProtKB-KW"/>
</dbReference>
<evidence type="ECO:0000313" key="6">
    <source>
        <dbReference type="EMBL" id="KZL66581.1"/>
    </source>
</evidence>
<dbReference type="GO" id="GO:0071949">
    <property type="term" value="F:FAD binding"/>
    <property type="evidence" value="ECO:0007669"/>
    <property type="project" value="InterPro"/>
</dbReference>
<accession>A0A166PB91</accession>
<proteinExistence type="predicted"/>
<dbReference type="SUPFAM" id="SSF51905">
    <property type="entry name" value="FAD/NAD(P)-binding domain"/>
    <property type="match status" value="1"/>
</dbReference>
<dbReference type="PANTHER" id="PTHR46865">
    <property type="entry name" value="OXIDOREDUCTASE-RELATED"/>
    <property type="match status" value="1"/>
</dbReference>
<feature type="domain" description="FAD-binding" evidence="5">
    <location>
        <begin position="6"/>
        <end position="360"/>
    </location>
</feature>
<keyword evidence="4" id="KW-1133">Transmembrane helix</keyword>
<feature type="transmembrane region" description="Helical" evidence="4">
    <location>
        <begin position="372"/>
        <end position="393"/>
    </location>
</feature>
<dbReference type="EMBL" id="LFIV01000170">
    <property type="protein sequence ID" value="KZL66581.1"/>
    <property type="molecule type" value="Genomic_DNA"/>
</dbReference>
<reference evidence="6 7" key="1">
    <citation type="submission" date="2015-06" db="EMBL/GenBank/DDBJ databases">
        <title>Survival trade-offs in plant roots during colonization by closely related pathogenic and mutualistic fungi.</title>
        <authorList>
            <person name="Hacquard S."/>
            <person name="Kracher B."/>
            <person name="Hiruma K."/>
            <person name="Weinman A."/>
            <person name="Muench P."/>
            <person name="Garrido Oter R."/>
            <person name="Ver Loren van Themaat E."/>
            <person name="Dallerey J.-F."/>
            <person name="Damm U."/>
            <person name="Henrissat B."/>
            <person name="Lespinet O."/>
            <person name="Thon M."/>
            <person name="Kemen E."/>
            <person name="McHardy A.C."/>
            <person name="Schulze-Lefert P."/>
            <person name="O'Connell R.J."/>
        </authorList>
    </citation>
    <scope>NUCLEOTIDE SEQUENCE [LARGE SCALE GENOMIC DNA]</scope>
    <source>
        <strain evidence="6 7">0861</strain>
    </source>
</reference>